<evidence type="ECO:0000313" key="4">
    <source>
        <dbReference type="EMBL" id="SDQ02722.1"/>
    </source>
</evidence>
<sequence>MKNRIKKEEYKITFLYGGVLFLVGLIGMIFPATANYIVTFCFIYGGSSLLIGLLYFGTHKVKFQNKKHEKNK</sequence>
<keyword evidence="1" id="KW-1133">Transmembrane helix</keyword>
<protein>
    <submittedName>
        <fullName evidence="2">Uncharacterized protein</fullName>
    </submittedName>
</protein>
<name>A0A1H0XIP3_9LACT</name>
<keyword evidence="1" id="KW-0812">Transmembrane</keyword>
<dbReference type="EMBL" id="FNJW01000005">
    <property type="protein sequence ID" value="SDQ02705.1"/>
    <property type="molecule type" value="Genomic_DNA"/>
</dbReference>
<evidence type="ECO:0000313" key="2">
    <source>
        <dbReference type="EMBL" id="SDQ02705.1"/>
    </source>
</evidence>
<evidence type="ECO:0000313" key="3">
    <source>
        <dbReference type="EMBL" id="SDQ02713.1"/>
    </source>
</evidence>
<organism evidence="2 5">
    <name type="scientific">Carnobacterium viridans</name>
    <dbReference type="NCBI Taxonomy" id="174587"/>
    <lineage>
        <taxon>Bacteria</taxon>
        <taxon>Bacillati</taxon>
        <taxon>Bacillota</taxon>
        <taxon>Bacilli</taxon>
        <taxon>Lactobacillales</taxon>
        <taxon>Carnobacteriaceae</taxon>
        <taxon>Carnobacterium</taxon>
    </lineage>
</organism>
<dbReference type="Proteomes" id="UP000199481">
    <property type="component" value="Unassembled WGS sequence"/>
</dbReference>
<keyword evidence="1" id="KW-0472">Membrane</keyword>
<feature type="transmembrane region" description="Helical" evidence="1">
    <location>
        <begin position="36"/>
        <end position="57"/>
    </location>
</feature>
<evidence type="ECO:0000313" key="5">
    <source>
        <dbReference type="Proteomes" id="UP000199481"/>
    </source>
</evidence>
<reference evidence="5" key="1">
    <citation type="submission" date="2016-10" db="EMBL/GenBank/DDBJ databases">
        <authorList>
            <person name="Varghese N."/>
            <person name="Submissions S."/>
        </authorList>
    </citation>
    <scope>NUCLEOTIDE SEQUENCE [LARGE SCALE GENOMIC DNA]</scope>
    <source>
        <strain evidence="5">MPL-11</strain>
    </source>
</reference>
<accession>A0A1H0XIP3</accession>
<dbReference type="EMBL" id="FNJW01000005">
    <property type="protein sequence ID" value="SDQ02713.1"/>
    <property type="molecule type" value="Genomic_DNA"/>
</dbReference>
<dbReference type="EMBL" id="FNJW01000005">
    <property type="protein sequence ID" value="SDQ02722.1"/>
    <property type="molecule type" value="Genomic_DNA"/>
</dbReference>
<reference evidence="2" key="2">
    <citation type="submission" date="2016-10" db="EMBL/GenBank/DDBJ databases">
        <authorList>
            <person name="de Groot N.N."/>
        </authorList>
    </citation>
    <scope>NUCLEOTIDE SEQUENCE [LARGE SCALE GENOMIC DNA]</scope>
    <source>
        <strain evidence="2">MPL-11</strain>
    </source>
</reference>
<gene>
    <name evidence="2" type="ORF">SAMN04487752_0235</name>
    <name evidence="3" type="ORF">SAMN04487752_0244</name>
    <name evidence="4" type="ORF">SAMN04487752_0253</name>
</gene>
<proteinExistence type="predicted"/>
<keyword evidence="5" id="KW-1185">Reference proteome</keyword>
<feature type="transmembrane region" description="Helical" evidence="1">
    <location>
        <begin position="12"/>
        <end position="30"/>
    </location>
</feature>
<dbReference type="RefSeq" id="WP_226776844.1">
    <property type="nucleotide sequence ID" value="NZ_CP084919.1"/>
</dbReference>
<evidence type="ECO:0000256" key="1">
    <source>
        <dbReference type="SAM" id="Phobius"/>
    </source>
</evidence>
<dbReference type="AlphaFoldDB" id="A0A1H0XIP3"/>